<evidence type="ECO:0000313" key="3">
    <source>
        <dbReference type="Proteomes" id="UP000558475"/>
    </source>
</evidence>
<accession>A0A7X6FVL1</accession>
<sequence length="118" mass="13608">MLGSIETQVQNERTNSSNKKLGRKGGRPPALNDEQLADMKSMFQEGKTQFEIGQKFNISQASVSRYYNEIILGKGRAPSSPYRQDPSVVRQKRREYEKNVVRSSRKLRLEITDHKCYV</sequence>
<dbReference type="AlphaFoldDB" id="A0A7X6FVL1"/>
<evidence type="ECO:0000256" key="1">
    <source>
        <dbReference type="SAM" id="MobiDB-lite"/>
    </source>
</evidence>
<organism evidence="2 3">
    <name type="scientific">Brucella tritici</name>
    <dbReference type="NCBI Taxonomy" id="94626"/>
    <lineage>
        <taxon>Bacteria</taxon>
        <taxon>Pseudomonadati</taxon>
        <taxon>Pseudomonadota</taxon>
        <taxon>Alphaproteobacteria</taxon>
        <taxon>Hyphomicrobiales</taxon>
        <taxon>Brucellaceae</taxon>
        <taxon>Brucella/Ochrobactrum group</taxon>
        <taxon>Brucella</taxon>
    </lineage>
</organism>
<feature type="region of interest" description="Disordered" evidence="1">
    <location>
        <begin position="75"/>
        <end position="94"/>
    </location>
</feature>
<dbReference type="Gene3D" id="1.10.10.60">
    <property type="entry name" value="Homeodomain-like"/>
    <property type="match status" value="1"/>
</dbReference>
<dbReference type="Proteomes" id="UP000558475">
    <property type="component" value="Unassembled WGS sequence"/>
</dbReference>
<dbReference type="EMBL" id="JAAXZB010000005">
    <property type="protein sequence ID" value="NKW11233.1"/>
    <property type="molecule type" value="Genomic_DNA"/>
</dbReference>
<evidence type="ECO:0000313" key="2">
    <source>
        <dbReference type="EMBL" id="NKW11233.1"/>
    </source>
</evidence>
<reference evidence="2 3" key="1">
    <citation type="submission" date="2020-04" db="EMBL/GenBank/DDBJ databases">
        <title>Whole genome sequencing of clinical and environmental type strains of Ochrobactrum.</title>
        <authorList>
            <person name="Dharne M."/>
        </authorList>
    </citation>
    <scope>NUCLEOTIDE SEQUENCE [LARGE SCALE GENOMIC DNA]</scope>
    <source>
        <strain evidence="2 3">DSM 13340</strain>
    </source>
</reference>
<evidence type="ECO:0008006" key="4">
    <source>
        <dbReference type="Google" id="ProtNLM"/>
    </source>
</evidence>
<name>A0A7X6FVL1_9HYPH</name>
<dbReference type="SUPFAM" id="SSF46689">
    <property type="entry name" value="Homeodomain-like"/>
    <property type="match status" value="1"/>
</dbReference>
<proteinExistence type="predicted"/>
<gene>
    <name evidence="2" type="ORF">HGG76_26900</name>
</gene>
<protein>
    <recommendedName>
        <fullName evidence="4">Hin recombinase</fullName>
    </recommendedName>
</protein>
<dbReference type="InterPro" id="IPR009057">
    <property type="entry name" value="Homeodomain-like_sf"/>
</dbReference>
<comment type="caution">
    <text evidence="2">The sequence shown here is derived from an EMBL/GenBank/DDBJ whole genome shotgun (WGS) entry which is preliminary data.</text>
</comment>
<feature type="region of interest" description="Disordered" evidence="1">
    <location>
        <begin position="1"/>
        <end position="33"/>
    </location>
</feature>
<feature type="compositionally biased region" description="Polar residues" evidence="1">
    <location>
        <begin position="1"/>
        <end position="19"/>
    </location>
</feature>